<organism evidence="5 6">
    <name type="scientific">Nakamurella flavida</name>
    <dbReference type="NCBI Taxonomy" id="363630"/>
    <lineage>
        <taxon>Bacteria</taxon>
        <taxon>Bacillati</taxon>
        <taxon>Actinomycetota</taxon>
        <taxon>Actinomycetes</taxon>
        <taxon>Nakamurellales</taxon>
        <taxon>Nakamurellaceae</taxon>
        <taxon>Nakamurella</taxon>
    </lineage>
</organism>
<keyword evidence="3" id="KW-0067">ATP-binding</keyword>
<feature type="domain" description="Carboxyltransferase" evidence="4">
    <location>
        <begin position="26"/>
        <end position="288"/>
    </location>
</feature>
<reference evidence="5" key="1">
    <citation type="submission" date="2021-01" db="EMBL/GenBank/DDBJ databases">
        <title>KCTC 19127 draft genome.</title>
        <authorList>
            <person name="An D."/>
        </authorList>
    </citation>
    <scope>NUCLEOTIDE SEQUENCE</scope>
    <source>
        <strain evidence="5">KCTC 19127</strain>
    </source>
</reference>
<evidence type="ECO:0000256" key="1">
    <source>
        <dbReference type="ARBA" id="ARBA00022741"/>
    </source>
</evidence>
<dbReference type="PANTHER" id="PTHR43309">
    <property type="entry name" value="5-OXOPROLINASE SUBUNIT C"/>
    <property type="match status" value="1"/>
</dbReference>
<keyword evidence="6" id="KW-1185">Reference proteome</keyword>
<dbReference type="Pfam" id="PF02626">
    <property type="entry name" value="CT_A_B"/>
    <property type="match status" value="1"/>
</dbReference>
<comment type="caution">
    <text evidence="5">The sequence shown here is derived from an EMBL/GenBank/DDBJ whole genome shotgun (WGS) entry which is preliminary data.</text>
</comment>
<evidence type="ECO:0000313" key="6">
    <source>
        <dbReference type="Proteomes" id="UP000663801"/>
    </source>
</evidence>
<evidence type="ECO:0000313" key="5">
    <source>
        <dbReference type="EMBL" id="MBM9477863.1"/>
    </source>
</evidence>
<protein>
    <submittedName>
        <fullName evidence="5">Biotin-dependent carboxyltransferase family protein</fullName>
    </submittedName>
</protein>
<dbReference type="Gene3D" id="2.40.100.10">
    <property type="entry name" value="Cyclophilin-like"/>
    <property type="match status" value="1"/>
</dbReference>
<dbReference type="RefSeq" id="WP_205257984.1">
    <property type="nucleotide sequence ID" value="NZ_BAAAPV010000005.1"/>
</dbReference>
<dbReference type="PANTHER" id="PTHR43309:SF3">
    <property type="entry name" value="5-OXOPROLINASE SUBUNIT C"/>
    <property type="match status" value="1"/>
</dbReference>
<dbReference type="SMART" id="SM00797">
    <property type="entry name" value="AHS2"/>
    <property type="match status" value="1"/>
</dbReference>
<sequence length="288" mass="29550">MTGRLTVLRTGPLALLQDTGRTGHAADGVGRSGAADRASAARANALLGNDSGAAVLECTLGGLQVRAETDLVVAVAGAPAPVEVDKEPVPHATRFDLRAGQTLRMRAPRTGLRTYLAVAGGFAVPAVLGSRSTDTLSGIGPPPVAAGDVLPVGASDEPPPSTVPDAEIPADGPVTLRVRFGPRDDWFTDPSALTTGEWTVSPRSNRVGLRLQRTDPDAPGLIRAVEGELPSEGMALGSVQIPPGGEPVLFLADHPLTGGYPVVAVVLDADVDRAAQLRPGQRLAFRAS</sequence>
<dbReference type="NCBIfam" id="TIGR00724">
    <property type="entry name" value="urea_amlyse_rel"/>
    <property type="match status" value="1"/>
</dbReference>
<evidence type="ECO:0000259" key="4">
    <source>
        <dbReference type="SMART" id="SM00797"/>
    </source>
</evidence>
<dbReference type="Proteomes" id="UP000663801">
    <property type="component" value="Unassembled WGS sequence"/>
</dbReference>
<dbReference type="InterPro" id="IPR029000">
    <property type="entry name" value="Cyclophilin-like_dom_sf"/>
</dbReference>
<keyword evidence="1" id="KW-0547">Nucleotide-binding</keyword>
<dbReference type="InterPro" id="IPR052708">
    <property type="entry name" value="PxpC"/>
</dbReference>
<dbReference type="GO" id="GO:0016787">
    <property type="term" value="F:hydrolase activity"/>
    <property type="evidence" value="ECO:0007669"/>
    <property type="project" value="UniProtKB-KW"/>
</dbReference>
<proteinExistence type="predicted"/>
<dbReference type="SUPFAM" id="SSF50891">
    <property type="entry name" value="Cyclophilin-like"/>
    <property type="match status" value="1"/>
</dbReference>
<keyword evidence="2" id="KW-0378">Hydrolase</keyword>
<name>A0A938YRF7_9ACTN</name>
<gene>
    <name evidence="5" type="ORF">JL107_15545</name>
</gene>
<evidence type="ECO:0000256" key="2">
    <source>
        <dbReference type="ARBA" id="ARBA00022801"/>
    </source>
</evidence>
<dbReference type="InterPro" id="IPR003778">
    <property type="entry name" value="CT_A_B"/>
</dbReference>
<evidence type="ECO:0000256" key="3">
    <source>
        <dbReference type="ARBA" id="ARBA00022840"/>
    </source>
</evidence>
<dbReference type="EMBL" id="JAERWL010000013">
    <property type="protein sequence ID" value="MBM9477863.1"/>
    <property type="molecule type" value="Genomic_DNA"/>
</dbReference>
<dbReference type="AlphaFoldDB" id="A0A938YRF7"/>
<dbReference type="GO" id="GO:0005524">
    <property type="term" value="F:ATP binding"/>
    <property type="evidence" value="ECO:0007669"/>
    <property type="project" value="UniProtKB-KW"/>
</dbReference>
<accession>A0A938YRF7</accession>